<feature type="chain" id="PRO_5039176777" evidence="3">
    <location>
        <begin position="31"/>
        <end position="438"/>
    </location>
</feature>
<dbReference type="InterPro" id="IPR014194">
    <property type="entry name" value="Spore_III_AE"/>
</dbReference>
<evidence type="ECO:0000256" key="2">
    <source>
        <dbReference type="SAM" id="Phobius"/>
    </source>
</evidence>
<accession>A0A9D2QSW5</accession>
<gene>
    <name evidence="4" type="ORF">H9914_00355</name>
</gene>
<name>A0A9D2QSW5_9FIRM</name>
<reference evidence="4" key="2">
    <citation type="submission" date="2021-04" db="EMBL/GenBank/DDBJ databases">
        <authorList>
            <person name="Gilroy R."/>
        </authorList>
    </citation>
    <scope>NUCLEOTIDE SEQUENCE</scope>
    <source>
        <strain evidence="4">ChiBcec6-4105</strain>
    </source>
</reference>
<evidence type="ECO:0000256" key="1">
    <source>
        <dbReference type="SAM" id="MobiDB-lite"/>
    </source>
</evidence>
<feature type="compositionally biased region" description="Basic and acidic residues" evidence="1">
    <location>
        <begin position="55"/>
        <end position="70"/>
    </location>
</feature>
<dbReference type="Pfam" id="PF09546">
    <property type="entry name" value="Spore_III_AE"/>
    <property type="match status" value="1"/>
</dbReference>
<feature type="transmembrane region" description="Helical" evidence="2">
    <location>
        <begin position="346"/>
        <end position="368"/>
    </location>
</feature>
<keyword evidence="3" id="KW-0732">Signal</keyword>
<feature type="transmembrane region" description="Helical" evidence="2">
    <location>
        <begin position="225"/>
        <end position="252"/>
    </location>
</feature>
<protein>
    <submittedName>
        <fullName evidence="4">Stage III sporulation protein AE</fullName>
    </submittedName>
</protein>
<keyword evidence="2" id="KW-1133">Transmembrane helix</keyword>
<dbReference type="Proteomes" id="UP000823892">
    <property type="component" value="Unassembled WGS sequence"/>
</dbReference>
<feature type="transmembrane region" description="Helical" evidence="2">
    <location>
        <begin position="154"/>
        <end position="174"/>
    </location>
</feature>
<evidence type="ECO:0000313" key="4">
    <source>
        <dbReference type="EMBL" id="HJD27438.1"/>
    </source>
</evidence>
<dbReference type="EMBL" id="DWUY01000008">
    <property type="protein sequence ID" value="HJD27438.1"/>
    <property type="molecule type" value="Genomic_DNA"/>
</dbReference>
<evidence type="ECO:0000256" key="3">
    <source>
        <dbReference type="SAM" id="SignalP"/>
    </source>
</evidence>
<feature type="region of interest" description="Disordered" evidence="1">
    <location>
        <begin position="48"/>
        <end position="73"/>
    </location>
</feature>
<evidence type="ECO:0000313" key="5">
    <source>
        <dbReference type="Proteomes" id="UP000823892"/>
    </source>
</evidence>
<comment type="caution">
    <text evidence="4">The sequence shown here is derived from an EMBL/GenBank/DDBJ whole genome shotgun (WGS) entry which is preliminary data.</text>
</comment>
<feature type="transmembrane region" description="Helical" evidence="2">
    <location>
        <begin position="186"/>
        <end position="205"/>
    </location>
</feature>
<sequence>MRRKNRQKKTALLFFLLFWGILFSAQPVPAAGKNGASIGEEAGIIPEEEAAAETAKQRSDQGENQAKEGTGDQNEAALEEELLREQEESQEALLEGLELGEMQEAVNELLGEDTFSIREALERILSGEEAFSMDFLIETGKNFIYDHLLADRAVLFQVALLVVLAALFANFTNVFSGSQAGEASFYLVYMLLLALLLHSFGSLSAGLSGNLEDLTAFMQALMPSYFLAVTAASGTATAMVFYEMVLGVIFLIQTLLLKAVIPGIQAYVIIQLINYLHKEDFLSKLAELLKTVLEWSLKTITAVVIGMELIQNMISPALDSLKRDALGKTAAAIPGIGNVIDGATEVALGTAVLIRNCLGVTGILILVILGLPPVIKLAGTVLAYKLLAALLQPVSDKRMTGCLWAMGEGCRLLLKVLLTVELLLLITIAVLAVSFISH</sequence>
<organism evidence="4 5">
    <name type="scientific">Candidatus Blautia avicola</name>
    <dbReference type="NCBI Taxonomy" id="2838483"/>
    <lineage>
        <taxon>Bacteria</taxon>
        <taxon>Bacillati</taxon>
        <taxon>Bacillota</taxon>
        <taxon>Clostridia</taxon>
        <taxon>Lachnospirales</taxon>
        <taxon>Lachnospiraceae</taxon>
        <taxon>Blautia</taxon>
    </lineage>
</organism>
<keyword evidence="2" id="KW-0812">Transmembrane</keyword>
<keyword evidence="2" id="KW-0472">Membrane</keyword>
<dbReference type="AlphaFoldDB" id="A0A9D2QSW5"/>
<feature type="transmembrane region" description="Helical" evidence="2">
    <location>
        <begin position="412"/>
        <end position="436"/>
    </location>
</feature>
<proteinExistence type="predicted"/>
<reference evidence="4" key="1">
    <citation type="journal article" date="2021" name="PeerJ">
        <title>Extensive microbial diversity within the chicken gut microbiome revealed by metagenomics and culture.</title>
        <authorList>
            <person name="Gilroy R."/>
            <person name="Ravi A."/>
            <person name="Getino M."/>
            <person name="Pursley I."/>
            <person name="Horton D.L."/>
            <person name="Alikhan N.F."/>
            <person name="Baker D."/>
            <person name="Gharbi K."/>
            <person name="Hall N."/>
            <person name="Watson M."/>
            <person name="Adriaenssens E.M."/>
            <person name="Foster-Nyarko E."/>
            <person name="Jarju S."/>
            <person name="Secka A."/>
            <person name="Antonio M."/>
            <person name="Oren A."/>
            <person name="Chaudhuri R.R."/>
            <person name="La Ragione R."/>
            <person name="Hildebrand F."/>
            <person name="Pallen M.J."/>
        </authorList>
    </citation>
    <scope>NUCLEOTIDE SEQUENCE</scope>
    <source>
        <strain evidence="4">ChiBcec6-4105</strain>
    </source>
</reference>
<feature type="signal peptide" evidence="3">
    <location>
        <begin position="1"/>
        <end position="30"/>
    </location>
</feature>